<dbReference type="Pfam" id="PF00005">
    <property type="entry name" value="ABC_tran"/>
    <property type="match status" value="1"/>
</dbReference>
<sequence length="328" mass="35920">MSQPNQPILRVEDLNMHFPVKKGLRTLGTVRAVDGLSFDLHQGETLALVGESGCGKSTTGRAVLRLIEATGGSIQFQGEEVRNMSRSRLFQLRREMQIVFQDAYSFLNPRLTIGESILEAMEVHGLHTKEQRADKLSELLQIVGLNDSYAGRYPHELSGGQRQRIGIARALSLHPKVIVADEPVSALDVSVQSQVLNLFQDLKEKFGLSYLFISHDLSVVRHVADRVAVMYLGKIVETGTSDELFASPLHPYTKALLSAVPQPEVAVASERVILQGEVPSPMNPPSGCAFHTRCPIATQLCKQKTPALEPAADGHLVACHYAEAEVQA</sequence>
<dbReference type="GO" id="GO:0005524">
    <property type="term" value="F:ATP binding"/>
    <property type="evidence" value="ECO:0007669"/>
    <property type="project" value="UniProtKB-KW"/>
</dbReference>
<evidence type="ECO:0000256" key="2">
    <source>
        <dbReference type="ARBA" id="ARBA00022448"/>
    </source>
</evidence>
<dbReference type="CDD" id="cd03257">
    <property type="entry name" value="ABC_NikE_OppD_transporters"/>
    <property type="match status" value="1"/>
</dbReference>
<dbReference type="InterPro" id="IPR027417">
    <property type="entry name" value="P-loop_NTPase"/>
</dbReference>
<protein>
    <submittedName>
        <fullName evidence="6">Dipeptide ABC transporter ATP-binding protein</fullName>
    </submittedName>
</protein>
<reference evidence="6 7" key="1">
    <citation type="submission" date="2021-01" db="EMBL/GenBank/DDBJ databases">
        <title>Tumebacillus sp. strain ITR2 16S ribosomal RNA gene Genome sequencing and assembly.</title>
        <authorList>
            <person name="Kang M."/>
        </authorList>
    </citation>
    <scope>NUCLEOTIDE SEQUENCE [LARGE SCALE GENOMIC DNA]</scope>
    <source>
        <strain evidence="6 7">ITR2</strain>
    </source>
</reference>
<name>A0ABS1JFW9_9BACL</name>
<dbReference type="InterPro" id="IPR003439">
    <property type="entry name" value="ABC_transporter-like_ATP-bd"/>
</dbReference>
<dbReference type="InterPro" id="IPR017871">
    <property type="entry name" value="ABC_transporter-like_CS"/>
</dbReference>
<dbReference type="PANTHER" id="PTHR43776:SF7">
    <property type="entry name" value="D,D-DIPEPTIDE TRANSPORT ATP-BINDING PROTEIN DDPF-RELATED"/>
    <property type="match status" value="1"/>
</dbReference>
<evidence type="ECO:0000313" key="6">
    <source>
        <dbReference type="EMBL" id="MBL0389177.1"/>
    </source>
</evidence>
<dbReference type="Proteomes" id="UP000602284">
    <property type="component" value="Unassembled WGS sequence"/>
</dbReference>
<keyword evidence="3" id="KW-0547">Nucleotide-binding</keyword>
<accession>A0ABS1JFW9</accession>
<dbReference type="NCBIfam" id="NF008453">
    <property type="entry name" value="PRK11308.1"/>
    <property type="match status" value="1"/>
</dbReference>
<evidence type="ECO:0000313" key="7">
    <source>
        <dbReference type="Proteomes" id="UP000602284"/>
    </source>
</evidence>
<dbReference type="SUPFAM" id="SSF52540">
    <property type="entry name" value="P-loop containing nucleoside triphosphate hydrolases"/>
    <property type="match status" value="1"/>
</dbReference>
<evidence type="ECO:0000256" key="3">
    <source>
        <dbReference type="ARBA" id="ARBA00022741"/>
    </source>
</evidence>
<dbReference type="PROSITE" id="PS50893">
    <property type="entry name" value="ABC_TRANSPORTER_2"/>
    <property type="match status" value="1"/>
</dbReference>
<dbReference type="Pfam" id="PF08352">
    <property type="entry name" value="oligo_HPY"/>
    <property type="match status" value="1"/>
</dbReference>
<dbReference type="RefSeq" id="WP_201638180.1">
    <property type="nucleotide sequence ID" value="NZ_JAEQNB010000009.1"/>
</dbReference>
<feature type="domain" description="ABC transporter" evidence="5">
    <location>
        <begin position="9"/>
        <end position="257"/>
    </location>
</feature>
<keyword evidence="4 6" id="KW-0067">ATP-binding</keyword>
<proteinExistence type="inferred from homology"/>
<evidence type="ECO:0000259" key="5">
    <source>
        <dbReference type="PROSITE" id="PS50893"/>
    </source>
</evidence>
<dbReference type="InterPro" id="IPR050319">
    <property type="entry name" value="ABC_transp_ATP-bind"/>
</dbReference>
<evidence type="ECO:0000256" key="4">
    <source>
        <dbReference type="ARBA" id="ARBA00022840"/>
    </source>
</evidence>
<comment type="caution">
    <text evidence="6">The sequence shown here is derived from an EMBL/GenBank/DDBJ whole genome shotgun (WGS) entry which is preliminary data.</text>
</comment>
<dbReference type="EMBL" id="JAEQNB010000009">
    <property type="protein sequence ID" value="MBL0389177.1"/>
    <property type="molecule type" value="Genomic_DNA"/>
</dbReference>
<dbReference type="InterPro" id="IPR003593">
    <property type="entry name" value="AAA+_ATPase"/>
</dbReference>
<gene>
    <name evidence="6" type="ORF">JJB07_21525</name>
</gene>
<comment type="similarity">
    <text evidence="1">Belongs to the ABC transporter superfamily.</text>
</comment>
<dbReference type="NCBIfam" id="TIGR01727">
    <property type="entry name" value="oligo_HPY"/>
    <property type="match status" value="1"/>
</dbReference>
<dbReference type="PANTHER" id="PTHR43776">
    <property type="entry name" value="TRANSPORT ATP-BINDING PROTEIN"/>
    <property type="match status" value="1"/>
</dbReference>
<dbReference type="PROSITE" id="PS00211">
    <property type="entry name" value="ABC_TRANSPORTER_1"/>
    <property type="match status" value="1"/>
</dbReference>
<dbReference type="Gene3D" id="3.40.50.300">
    <property type="entry name" value="P-loop containing nucleotide triphosphate hydrolases"/>
    <property type="match status" value="1"/>
</dbReference>
<dbReference type="InterPro" id="IPR013563">
    <property type="entry name" value="Oligopep_ABC_C"/>
</dbReference>
<keyword evidence="2" id="KW-0813">Transport</keyword>
<organism evidence="6 7">
    <name type="scientific">Tumebacillus amylolyticus</name>
    <dbReference type="NCBI Taxonomy" id="2801339"/>
    <lineage>
        <taxon>Bacteria</taxon>
        <taxon>Bacillati</taxon>
        <taxon>Bacillota</taxon>
        <taxon>Bacilli</taxon>
        <taxon>Bacillales</taxon>
        <taxon>Alicyclobacillaceae</taxon>
        <taxon>Tumebacillus</taxon>
    </lineage>
</organism>
<evidence type="ECO:0000256" key="1">
    <source>
        <dbReference type="ARBA" id="ARBA00005417"/>
    </source>
</evidence>
<dbReference type="SMART" id="SM00382">
    <property type="entry name" value="AAA"/>
    <property type="match status" value="1"/>
</dbReference>
<keyword evidence="7" id="KW-1185">Reference proteome</keyword>